<reference evidence="2 3" key="1">
    <citation type="submission" date="2009-08" db="EMBL/GenBank/DDBJ databases">
        <authorList>
            <person name="Weinstock G."/>
            <person name="Sodergren E."/>
            <person name="Clifton S."/>
            <person name="Fulton L."/>
            <person name="Fulton B."/>
            <person name="Courtney L."/>
            <person name="Fronick C."/>
            <person name="Harrison M."/>
            <person name="Strong C."/>
            <person name="Farmer C."/>
            <person name="Delahaunty K."/>
            <person name="Markovic C."/>
            <person name="Hall O."/>
            <person name="Minx P."/>
            <person name="Tomlinson C."/>
            <person name="Mitreva M."/>
            <person name="Nelson J."/>
            <person name="Hou S."/>
            <person name="Wollam A."/>
            <person name="Pepin K.H."/>
            <person name="Johnson M."/>
            <person name="Bhonagiri V."/>
            <person name="Nash W.E."/>
            <person name="Warren W."/>
            <person name="Chinwalla A."/>
            <person name="Mardis E.R."/>
            <person name="Wilson R.K."/>
        </authorList>
    </citation>
    <scope>NUCLEOTIDE SEQUENCE [LARGE SCALE GENOMIC DNA]</scope>
    <source>
        <strain evidence="2 3">L1-82</strain>
    </source>
</reference>
<dbReference type="InterPro" id="IPR020845">
    <property type="entry name" value="AMP-binding_CS"/>
</dbReference>
<dbReference type="GO" id="GO:0016878">
    <property type="term" value="F:acid-thiol ligase activity"/>
    <property type="evidence" value="ECO:0007669"/>
    <property type="project" value="UniProtKB-ARBA"/>
</dbReference>
<dbReference type="InterPro" id="IPR000873">
    <property type="entry name" value="AMP-dep_synth/lig_dom"/>
</dbReference>
<name>C7GG62_9FIRM</name>
<evidence type="ECO:0000313" key="2">
    <source>
        <dbReference type="EMBL" id="EEU99200.1"/>
    </source>
</evidence>
<dbReference type="Gene3D" id="3.30.300.30">
    <property type="match status" value="1"/>
</dbReference>
<evidence type="ECO:0000259" key="1">
    <source>
        <dbReference type="Pfam" id="PF00501"/>
    </source>
</evidence>
<dbReference type="InterPro" id="IPR045851">
    <property type="entry name" value="AMP-bd_C_sf"/>
</dbReference>
<dbReference type="Proteomes" id="UP000004828">
    <property type="component" value="Unassembled WGS sequence"/>
</dbReference>
<dbReference type="EMBL" id="ABYJ02000231">
    <property type="protein sequence ID" value="EEU99200.1"/>
    <property type="molecule type" value="Genomic_DNA"/>
</dbReference>
<dbReference type="AlphaFoldDB" id="C7GG62"/>
<dbReference type="Gene3D" id="2.30.38.10">
    <property type="entry name" value="Luciferase, Domain 3"/>
    <property type="match status" value="1"/>
</dbReference>
<dbReference type="PROSITE" id="PS00455">
    <property type="entry name" value="AMP_BINDING"/>
    <property type="match status" value="1"/>
</dbReference>
<organism evidence="2 3">
    <name type="scientific">Roseburia intestinalis L1-82</name>
    <dbReference type="NCBI Taxonomy" id="536231"/>
    <lineage>
        <taxon>Bacteria</taxon>
        <taxon>Bacillati</taxon>
        <taxon>Bacillota</taxon>
        <taxon>Clostridia</taxon>
        <taxon>Lachnospirales</taxon>
        <taxon>Lachnospiraceae</taxon>
        <taxon>Roseburia</taxon>
    </lineage>
</organism>
<dbReference type="PANTHER" id="PTHR43767">
    <property type="entry name" value="LONG-CHAIN-FATTY-ACID--COA LIGASE"/>
    <property type="match status" value="1"/>
</dbReference>
<sequence>MEGSRQMNTQKKTGYPSIDKPWLKYYTQSDIQNKEPACTLYQNIYSNNSKYLKDTAISYYGNKITYAQLFNNVDACAKSLVKYGIKEGDCVTLCTAAVPEAIYLMIACSKIGAIANFINPLFTTEQMVQRINDTKSKILFVMDEMLSYIVDAVPRIGINKTVVMPVTESMPELAKLVVCAGQKNWNKKRTDHKGFYSWKSFIKYGNDYNGETERSYEKNRGCIMVYSSGTTGASKGILLTNDGINATIAHYDNENFNYERGDTFYAVIPIWFSTGNVLDILMPLRMGMTVIPELQFEKERIIDGIKKYKPTMTLNPTSIWMALAQSKKGKKIDLKAMKYPITGGEAVTPQEEKIITDFLRKSGCNAPLIKGYGMCELGSTVTSTSPEHNKMRSSGYPIKGVTVAAFDTETNEELPYGQRGEIRVNSPARMKEYYKNPVETKKYFYEDQNHCIWGCTGDIGYVDEDGYLFVEGRASDSFYSEDGKRIYLFDIEHIVLEDEAVAQCKAVAVQINGKFKPILHVVLKKNGVTDTRTVIPRIHKKLSEQLSENAIPVAYKLRQALPVHPNGKRNVEALKAEDSGFVDSRGNAWKVR</sequence>
<dbReference type="PANTHER" id="PTHR43767:SF1">
    <property type="entry name" value="NONRIBOSOMAL PEPTIDE SYNTHASE PES1 (EUROFUNG)-RELATED"/>
    <property type="match status" value="1"/>
</dbReference>
<evidence type="ECO:0000313" key="3">
    <source>
        <dbReference type="Proteomes" id="UP000004828"/>
    </source>
</evidence>
<dbReference type="HOGENOM" id="CLU_000022_59_9_9"/>
<protein>
    <submittedName>
        <fullName evidence="2">AMP-binding enzyme</fullName>
    </submittedName>
</protein>
<dbReference type="InterPro" id="IPR050237">
    <property type="entry name" value="ATP-dep_AMP-bd_enzyme"/>
</dbReference>
<proteinExistence type="predicted"/>
<dbReference type="Pfam" id="PF00501">
    <property type="entry name" value="AMP-binding"/>
    <property type="match status" value="1"/>
</dbReference>
<feature type="domain" description="AMP-dependent synthetase/ligase" evidence="1">
    <location>
        <begin position="50"/>
        <end position="434"/>
    </location>
</feature>
<dbReference type="SUPFAM" id="SSF56801">
    <property type="entry name" value="Acetyl-CoA synthetase-like"/>
    <property type="match status" value="1"/>
</dbReference>
<dbReference type="Gene3D" id="3.40.50.980">
    <property type="match status" value="2"/>
</dbReference>
<gene>
    <name evidence="2" type="ORF">ROSINTL182_08924</name>
</gene>
<accession>C7GG62</accession>
<comment type="caution">
    <text evidence="2">The sequence shown here is derived from an EMBL/GenBank/DDBJ whole genome shotgun (WGS) entry which is preliminary data.</text>
</comment>